<reference evidence="2 3" key="1">
    <citation type="submission" date="2018-08" db="EMBL/GenBank/DDBJ databases">
        <title>A genome reference for cultivated species of the human gut microbiota.</title>
        <authorList>
            <person name="Zou Y."/>
            <person name="Xue W."/>
            <person name="Luo G."/>
        </authorList>
    </citation>
    <scope>NUCLEOTIDE SEQUENCE [LARGE SCALE GENOMIC DNA]</scope>
    <source>
        <strain evidence="2 3">AF28-26</strain>
    </source>
</reference>
<comment type="caution">
    <text evidence="2">The sequence shown here is derived from an EMBL/GenBank/DDBJ whole genome shotgun (WGS) entry which is preliminary data.</text>
</comment>
<dbReference type="EMBL" id="QRTC01000012">
    <property type="protein sequence ID" value="RGQ42403.1"/>
    <property type="molecule type" value="Genomic_DNA"/>
</dbReference>
<dbReference type="AlphaFoldDB" id="A0A412AYC3"/>
<sequence length="78" mass="8577">MDQIDKQLVGENSKINDHLLEELDTVASATECTGLIPTPPLSESEAEAYTDIYTIPKPENSRDNGLQQIEKKPHGKNG</sequence>
<evidence type="ECO:0000313" key="3">
    <source>
        <dbReference type="Proteomes" id="UP000284751"/>
    </source>
</evidence>
<protein>
    <submittedName>
        <fullName evidence="2">Uncharacterized protein</fullName>
    </submittedName>
</protein>
<accession>A0A412AYC3</accession>
<proteinExistence type="predicted"/>
<evidence type="ECO:0000256" key="1">
    <source>
        <dbReference type="SAM" id="MobiDB-lite"/>
    </source>
</evidence>
<name>A0A412AYC3_9FIRM</name>
<organism evidence="2 3">
    <name type="scientific">[Clostridium] leptum</name>
    <dbReference type="NCBI Taxonomy" id="1535"/>
    <lineage>
        <taxon>Bacteria</taxon>
        <taxon>Bacillati</taxon>
        <taxon>Bacillota</taxon>
        <taxon>Clostridia</taxon>
        <taxon>Eubacteriales</taxon>
        <taxon>Oscillospiraceae</taxon>
        <taxon>Oscillospiraceae incertae sedis</taxon>
    </lineage>
</organism>
<dbReference type="Proteomes" id="UP000284751">
    <property type="component" value="Unassembled WGS sequence"/>
</dbReference>
<evidence type="ECO:0000313" key="2">
    <source>
        <dbReference type="EMBL" id="RGQ42403.1"/>
    </source>
</evidence>
<feature type="region of interest" description="Disordered" evidence="1">
    <location>
        <begin position="55"/>
        <end position="78"/>
    </location>
</feature>
<gene>
    <name evidence="2" type="ORF">DWY99_04775</name>
</gene>